<proteinExistence type="predicted"/>
<dbReference type="GO" id="GO:0004177">
    <property type="term" value="F:aminopeptidase activity"/>
    <property type="evidence" value="ECO:0007669"/>
    <property type="project" value="UniProtKB-KW"/>
</dbReference>
<sequence length="317" mass="36074">MNKIRFLLIVLSVFLLYGCNDNNVEQDESEVGSNIIVQEENLDGKFTVSEVVEYLCSEKVKDREYNKEGNQKATEYIDELYKQLNLEFVFGKSYLDNFPYDGRNISNVIGKISGNDSSTAIILTAHFDAWFNGAVDNASGVATVLEIAKLLEDTSKKESLNYDVIFLMTNGEMALFAGSRDFVTKLEQLQYQNIFNINIDCVGMKDSYNSNPLGLKTLSRISESQILYSGIKEIFNNNNIDFVDDYPTEKAKIAFEQNMGVSDYFAFEENDYPNIHICQQGISEFILNEKDTPELLDYKKIEKLAYVLSIYIKGIIL</sequence>
<dbReference type="InterPro" id="IPR045175">
    <property type="entry name" value="M28_fam"/>
</dbReference>
<gene>
    <name evidence="2" type="primary">ctp20</name>
    <name evidence="2" type="ORF">ERS852470_01960</name>
</gene>
<dbReference type="GO" id="GO:0006508">
    <property type="term" value="P:proteolysis"/>
    <property type="evidence" value="ECO:0007669"/>
    <property type="project" value="InterPro"/>
</dbReference>
<keyword evidence="2" id="KW-0378">Hydrolase</keyword>
<dbReference type="EMBL" id="CYZV01000019">
    <property type="protein sequence ID" value="CUO30454.1"/>
    <property type="molecule type" value="Genomic_DNA"/>
</dbReference>
<keyword evidence="2" id="KW-0645">Protease</keyword>
<dbReference type="OrthoDB" id="9789219at2"/>
<dbReference type="PANTHER" id="PTHR12147">
    <property type="entry name" value="METALLOPEPTIDASE M28 FAMILY MEMBER"/>
    <property type="match status" value="1"/>
</dbReference>
<dbReference type="AlphaFoldDB" id="A0A174DYE2"/>
<dbReference type="PROSITE" id="PS51257">
    <property type="entry name" value="PROKAR_LIPOPROTEIN"/>
    <property type="match status" value="1"/>
</dbReference>
<accession>A0A174DYE2</accession>
<evidence type="ECO:0000259" key="1">
    <source>
        <dbReference type="Pfam" id="PF04389"/>
    </source>
</evidence>
<protein>
    <submittedName>
        <fullName evidence="2">Putative aminopeptidase</fullName>
    </submittedName>
</protein>
<evidence type="ECO:0000313" key="2">
    <source>
        <dbReference type="EMBL" id="CUO30454.1"/>
    </source>
</evidence>
<dbReference type="PANTHER" id="PTHR12147:SF26">
    <property type="entry name" value="PEPTIDASE M28 DOMAIN-CONTAINING PROTEIN"/>
    <property type="match status" value="1"/>
</dbReference>
<evidence type="ECO:0000313" key="3">
    <source>
        <dbReference type="Proteomes" id="UP000095558"/>
    </source>
</evidence>
<dbReference type="InterPro" id="IPR007484">
    <property type="entry name" value="Peptidase_M28"/>
</dbReference>
<dbReference type="Gene3D" id="3.40.630.10">
    <property type="entry name" value="Zn peptidases"/>
    <property type="match status" value="1"/>
</dbReference>
<dbReference type="Proteomes" id="UP000095558">
    <property type="component" value="Unassembled WGS sequence"/>
</dbReference>
<dbReference type="SUPFAM" id="SSF53187">
    <property type="entry name" value="Zn-dependent exopeptidases"/>
    <property type="match status" value="1"/>
</dbReference>
<feature type="domain" description="Peptidase M28" evidence="1">
    <location>
        <begin position="107"/>
        <end position="308"/>
    </location>
</feature>
<name>A0A174DYE2_9CLOT</name>
<dbReference type="RefSeq" id="WP_055276649.1">
    <property type="nucleotide sequence ID" value="NZ_CYZV01000019.1"/>
</dbReference>
<reference evidence="2 3" key="1">
    <citation type="submission" date="2015-09" db="EMBL/GenBank/DDBJ databases">
        <authorList>
            <consortium name="Pathogen Informatics"/>
        </authorList>
    </citation>
    <scope>NUCLEOTIDE SEQUENCE [LARGE SCALE GENOMIC DNA]</scope>
    <source>
        <strain evidence="2 3">2789STDY5834855</strain>
    </source>
</reference>
<organism evidence="2 3">
    <name type="scientific">Clostridium disporicum</name>
    <dbReference type="NCBI Taxonomy" id="84024"/>
    <lineage>
        <taxon>Bacteria</taxon>
        <taxon>Bacillati</taxon>
        <taxon>Bacillota</taxon>
        <taxon>Clostridia</taxon>
        <taxon>Eubacteriales</taxon>
        <taxon>Clostridiaceae</taxon>
        <taxon>Clostridium</taxon>
    </lineage>
</organism>
<keyword evidence="2" id="KW-0031">Aminopeptidase</keyword>
<dbReference type="Pfam" id="PF04389">
    <property type="entry name" value="Peptidase_M28"/>
    <property type="match status" value="1"/>
</dbReference>
<dbReference type="GO" id="GO:0008235">
    <property type="term" value="F:metalloexopeptidase activity"/>
    <property type="evidence" value="ECO:0007669"/>
    <property type="project" value="InterPro"/>
</dbReference>